<dbReference type="EMBL" id="QJNU01000193">
    <property type="protein sequence ID" value="RYP04835.1"/>
    <property type="molecule type" value="Genomic_DNA"/>
</dbReference>
<dbReference type="Proteomes" id="UP000293360">
    <property type="component" value="Unassembled WGS sequence"/>
</dbReference>
<evidence type="ECO:0000313" key="3">
    <source>
        <dbReference type="EMBL" id="RYP04835.1"/>
    </source>
</evidence>
<sequence>MTFARTAIARSSGLLRPATTATRAPAAIGLHHPNAAFARRFASDEPPRSQERPAQGGNVKKDNSMLIIGALGLGVGAFFFMMLGRPEKAADTSKFGRDRGEHNMGSGTGSQTGGSRGA</sequence>
<feature type="compositionally biased region" description="Basic and acidic residues" evidence="1">
    <location>
        <begin position="89"/>
        <end position="102"/>
    </location>
</feature>
<evidence type="ECO:0000256" key="1">
    <source>
        <dbReference type="SAM" id="MobiDB-lite"/>
    </source>
</evidence>
<feature type="compositionally biased region" description="Basic and acidic residues" evidence="1">
    <location>
        <begin position="41"/>
        <end position="51"/>
    </location>
</feature>
<keyword evidence="2" id="KW-0812">Transmembrane</keyword>
<proteinExistence type="predicted"/>
<protein>
    <submittedName>
        <fullName evidence="3">Uncharacterized protein</fullName>
    </submittedName>
</protein>
<name>A0A4Q4TDN8_9PEZI</name>
<dbReference type="AlphaFoldDB" id="A0A4Q4TDN8"/>
<evidence type="ECO:0000313" key="4">
    <source>
        <dbReference type="Proteomes" id="UP000293360"/>
    </source>
</evidence>
<feature type="region of interest" description="Disordered" evidence="1">
    <location>
        <begin position="89"/>
        <end position="118"/>
    </location>
</feature>
<feature type="transmembrane region" description="Helical" evidence="2">
    <location>
        <begin position="65"/>
        <end position="84"/>
    </location>
</feature>
<keyword evidence="4" id="KW-1185">Reference proteome</keyword>
<evidence type="ECO:0000256" key="2">
    <source>
        <dbReference type="SAM" id="Phobius"/>
    </source>
</evidence>
<gene>
    <name evidence="3" type="ORF">DL764_004210</name>
</gene>
<keyword evidence="2" id="KW-1133">Transmembrane helix</keyword>
<keyword evidence="2" id="KW-0472">Membrane</keyword>
<feature type="region of interest" description="Disordered" evidence="1">
    <location>
        <begin position="41"/>
        <end position="61"/>
    </location>
</feature>
<comment type="caution">
    <text evidence="3">The sequence shown here is derived from an EMBL/GenBank/DDBJ whole genome shotgun (WGS) entry which is preliminary data.</text>
</comment>
<feature type="compositionally biased region" description="Gly residues" evidence="1">
    <location>
        <begin position="106"/>
        <end position="118"/>
    </location>
</feature>
<organism evidence="3 4">
    <name type="scientific">Monosporascus ibericus</name>
    <dbReference type="NCBI Taxonomy" id="155417"/>
    <lineage>
        <taxon>Eukaryota</taxon>
        <taxon>Fungi</taxon>
        <taxon>Dikarya</taxon>
        <taxon>Ascomycota</taxon>
        <taxon>Pezizomycotina</taxon>
        <taxon>Sordariomycetes</taxon>
        <taxon>Xylariomycetidae</taxon>
        <taxon>Xylariales</taxon>
        <taxon>Xylariales incertae sedis</taxon>
        <taxon>Monosporascus</taxon>
    </lineage>
</organism>
<dbReference type="OrthoDB" id="4758130at2759"/>
<accession>A0A4Q4TDN8</accession>
<reference evidence="3 4" key="1">
    <citation type="submission" date="2018-06" db="EMBL/GenBank/DDBJ databases">
        <title>Complete Genomes of Monosporascus.</title>
        <authorList>
            <person name="Robinson A.J."/>
            <person name="Natvig D.O."/>
        </authorList>
    </citation>
    <scope>NUCLEOTIDE SEQUENCE [LARGE SCALE GENOMIC DNA]</scope>
    <source>
        <strain evidence="3 4">CBS 110550</strain>
    </source>
</reference>